<accession>A0A0W7XBZ7</accession>
<dbReference type="CDD" id="cd12108">
    <property type="entry name" value="Hr-like"/>
    <property type="match status" value="1"/>
</dbReference>
<evidence type="ECO:0000256" key="1">
    <source>
        <dbReference type="SAM" id="MobiDB-lite"/>
    </source>
</evidence>
<sequence>MSSTDNDLSSTGPRLRDQPPGRVDFTMMFLTHDAFLRDLRRLEAAVAAGRSGERAVRNGWETIKEELHIHHVGEDEAIWPPLREALAASTDLAVRAELGVLDLMEEEHGRIDPLQTRVDAAFAAGGEELELAVKEFATAMASHMEHEEDQALPLVEQHLGPEGWARYHQFMIGTNGPDRVGAYLAWLLDDVPEATLEKVLGMLPPPVRAAYRQKFEPEYRAVPRWTAPTA</sequence>
<name>A0A0W7XBZ7_9ACTN</name>
<evidence type="ECO:0000259" key="2">
    <source>
        <dbReference type="Pfam" id="PF01814"/>
    </source>
</evidence>
<feature type="compositionally biased region" description="Polar residues" evidence="1">
    <location>
        <begin position="1"/>
        <end position="12"/>
    </location>
</feature>
<dbReference type="InterPro" id="IPR012312">
    <property type="entry name" value="Hemerythrin-like"/>
</dbReference>
<dbReference type="EMBL" id="LOCL01000010">
    <property type="protein sequence ID" value="KUF20444.1"/>
    <property type="molecule type" value="Genomic_DNA"/>
</dbReference>
<gene>
    <name evidence="3" type="ORF">AT728_38860</name>
</gene>
<reference evidence="3 4" key="1">
    <citation type="submission" date="2015-12" db="EMBL/GenBank/DDBJ databases">
        <title>Draft genome sequence of Streptomyces silvensis ATCC 53525, a producer of novel hormone antagonists.</title>
        <authorList>
            <person name="Johnston C.W."/>
            <person name="Li Y."/>
            <person name="Magarvey N.A."/>
        </authorList>
    </citation>
    <scope>NUCLEOTIDE SEQUENCE [LARGE SCALE GENOMIC DNA]</scope>
    <source>
        <strain evidence="3 4">ATCC 53525</strain>
    </source>
</reference>
<organism evidence="3 4">
    <name type="scientific">Streptomyces silvensis</name>
    <dbReference type="NCBI Taxonomy" id="1765722"/>
    <lineage>
        <taxon>Bacteria</taxon>
        <taxon>Bacillati</taxon>
        <taxon>Actinomycetota</taxon>
        <taxon>Actinomycetes</taxon>
        <taxon>Kitasatosporales</taxon>
        <taxon>Streptomycetaceae</taxon>
        <taxon>Streptomyces</taxon>
    </lineage>
</organism>
<evidence type="ECO:0000313" key="3">
    <source>
        <dbReference type="EMBL" id="KUF20444.1"/>
    </source>
</evidence>
<feature type="region of interest" description="Disordered" evidence="1">
    <location>
        <begin position="1"/>
        <end position="20"/>
    </location>
</feature>
<feature type="domain" description="Hemerythrin-like" evidence="2">
    <location>
        <begin position="28"/>
        <end position="154"/>
    </location>
</feature>
<dbReference type="STRING" id="1765722.AT728_38860"/>
<dbReference type="Proteomes" id="UP000054804">
    <property type="component" value="Unassembled WGS sequence"/>
</dbReference>
<comment type="caution">
    <text evidence="3">The sequence shown here is derived from an EMBL/GenBank/DDBJ whole genome shotgun (WGS) entry which is preliminary data.</text>
</comment>
<keyword evidence="4" id="KW-1185">Reference proteome</keyword>
<dbReference type="Gene3D" id="1.20.120.520">
    <property type="entry name" value="nmb1532 protein domain like"/>
    <property type="match status" value="1"/>
</dbReference>
<evidence type="ECO:0000313" key="4">
    <source>
        <dbReference type="Proteomes" id="UP000054804"/>
    </source>
</evidence>
<proteinExistence type="predicted"/>
<dbReference type="Pfam" id="PF01814">
    <property type="entry name" value="Hemerythrin"/>
    <property type="match status" value="1"/>
</dbReference>
<dbReference type="OrthoDB" id="5197650at2"/>
<dbReference type="RefSeq" id="WP_058845482.1">
    <property type="nucleotide sequence ID" value="NZ_LOCL01000010.1"/>
</dbReference>
<protein>
    <recommendedName>
        <fullName evidence="2">Hemerythrin-like domain-containing protein</fullName>
    </recommendedName>
</protein>
<dbReference type="AlphaFoldDB" id="A0A0W7XBZ7"/>